<protein>
    <submittedName>
        <fullName evidence="11">Cytochrome c</fullName>
    </submittedName>
</protein>
<comment type="caution">
    <text evidence="11">The sequence shown here is derived from an EMBL/GenBank/DDBJ whole genome shotgun (WGS) entry which is preliminary data.</text>
</comment>
<dbReference type="InterPro" id="IPR036909">
    <property type="entry name" value="Cyt_c-like_dom_sf"/>
</dbReference>
<feature type="domain" description="Cytochrome c" evidence="10">
    <location>
        <begin position="43"/>
        <end position="146"/>
    </location>
</feature>
<feature type="domain" description="Cytochrome c" evidence="10">
    <location>
        <begin position="188"/>
        <end position="296"/>
    </location>
</feature>
<dbReference type="InterPro" id="IPR009056">
    <property type="entry name" value="Cyt_c-like_dom"/>
</dbReference>
<proteinExistence type="predicted"/>
<name>A0ABR6WZK7_9BURK</name>
<keyword evidence="4 9" id="KW-0479">Metal-binding</keyword>
<keyword evidence="5" id="KW-0732">Signal</keyword>
<comment type="subcellular location">
    <subcellularLocation>
        <location evidence="1">Cell membrane</location>
    </subcellularLocation>
</comment>
<keyword evidence="8" id="KW-0472">Membrane</keyword>
<evidence type="ECO:0000256" key="8">
    <source>
        <dbReference type="ARBA" id="ARBA00023136"/>
    </source>
</evidence>
<dbReference type="InterPro" id="IPR014353">
    <property type="entry name" value="Membr-bd_ADH_cyt_c"/>
</dbReference>
<dbReference type="Gene3D" id="1.10.760.10">
    <property type="entry name" value="Cytochrome c-like domain"/>
    <property type="match status" value="2"/>
</dbReference>
<keyword evidence="6" id="KW-0677">Repeat</keyword>
<evidence type="ECO:0000256" key="4">
    <source>
        <dbReference type="ARBA" id="ARBA00022723"/>
    </source>
</evidence>
<evidence type="ECO:0000256" key="2">
    <source>
        <dbReference type="ARBA" id="ARBA00022475"/>
    </source>
</evidence>
<dbReference type="Proteomes" id="UP000648257">
    <property type="component" value="Unassembled WGS sequence"/>
</dbReference>
<reference evidence="11 12" key="1">
    <citation type="submission" date="2020-08" db="EMBL/GenBank/DDBJ databases">
        <title>Novel species isolated from subtropical streams in China.</title>
        <authorList>
            <person name="Lu H."/>
        </authorList>
    </citation>
    <scope>NUCLEOTIDE SEQUENCE [LARGE SCALE GENOMIC DNA]</scope>
    <source>
        <strain evidence="11 12">KACC 16656</strain>
    </source>
</reference>
<gene>
    <name evidence="11" type="ORF">H8K52_01465</name>
</gene>
<evidence type="ECO:0000259" key="10">
    <source>
        <dbReference type="PROSITE" id="PS51007"/>
    </source>
</evidence>
<dbReference type="Pfam" id="PF00034">
    <property type="entry name" value="Cytochrom_C"/>
    <property type="match status" value="1"/>
</dbReference>
<dbReference type="SUPFAM" id="SSF46626">
    <property type="entry name" value="Cytochrome c"/>
    <property type="match status" value="3"/>
</dbReference>
<dbReference type="PANTHER" id="PTHR35008:SF8">
    <property type="entry name" value="ALCOHOL DEHYDROGENASE CYTOCHROME C SUBUNIT"/>
    <property type="match status" value="1"/>
</dbReference>
<evidence type="ECO:0000256" key="3">
    <source>
        <dbReference type="ARBA" id="ARBA00022617"/>
    </source>
</evidence>
<dbReference type="PIRSF" id="PIRSF000018">
    <property type="entry name" value="Mb_ADH_cyt_c"/>
    <property type="match status" value="1"/>
</dbReference>
<feature type="domain" description="Cytochrome c" evidence="10">
    <location>
        <begin position="329"/>
        <end position="390"/>
    </location>
</feature>
<dbReference type="PROSITE" id="PS51007">
    <property type="entry name" value="CYTC"/>
    <property type="match status" value="3"/>
</dbReference>
<accession>A0ABR6WZK7</accession>
<keyword evidence="2" id="KW-1003">Cell membrane</keyword>
<organism evidence="11 12">
    <name type="scientific">Undibacterium seohonense</name>
    <dbReference type="NCBI Taxonomy" id="1344950"/>
    <lineage>
        <taxon>Bacteria</taxon>
        <taxon>Pseudomonadati</taxon>
        <taxon>Pseudomonadota</taxon>
        <taxon>Betaproteobacteria</taxon>
        <taxon>Burkholderiales</taxon>
        <taxon>Oxalobacteraceae</taxon>
        <taxon>Undibacterium</taxon>
    </lineage>
</organism>
<sequence length="390" mass="41480">MLFRLLLSLVGLLLVVTLGVVSFYWRFALAAVTPPPASTFSIQLVQKGQVLAGMGNCAACHTTKGGAPLAGGLPMATPFGIICSSNITPDPDTGIGRWSQDAFKRAMREGVRQDGAHLFPAFPYTHFTIINDEDLSALYAFLMTRPAVHALTPVNTIPFPLNIRSLQAGWKLLYFDKKPYQTNVSQSVDWNRGRYLAEGIAHCAACHTPRNFLGAEKKNSAYLGAQIDGWFAPALTAANTSPLPWTQAELFSYLRSGVSQFHGVASGPMSEVVHQGLVLSPDADIHALATYFININGSPVATTSTASADTITATNLAKILGKSAQVSDLYTDCGANLYLAACASCHSNSNGVPTGVRPELGLNSVLTATDPSNLLRVILTGAARRSLVNA</sequence>
<dbReference type="RefSeq" id="WP_186920727.1">
    <property type="nucleotide sequence ID" value="NZ_JACOFW010000001.1"/>
</dbReference>
<keyword evidence="7 9" id="KW-0408">Iron</keyword>
<evidence type="ECO:0000313" key="11">
    <source>
        <dbReference type="EMBL" id="MBC3806010.1"/>
    </source>
</evidence>
<keyword evidence="3 9" id="KW-0349">Heme</keyword>
<evidence type="ECO:0000313" key="12">
    <source>
        <dbReference type="Proteomes" id="UP000648257"/>
    </source>
</evidence>
<evidence type="ECO:0000256" key="5">
    <source>
        <dbReference type="ARBA" id="ARBA00022729"/>
    </source>
</evidence>
<evidence type="ECO:0000256" key="9">
    <source>
        <dbReference type="PROSITE-ProRule" id="PRU00433"/>
    </source>
</evidence>
<dbReference type="InterPro" id="IPR051459">
    <property type="entry name" value="Cytochrome_c-type_DH"/>
</dbReference>
<dbReference type="EMBL" id="JACOFW010000001">
    <property type="protein sequence ID" value="MBC3806010.1"/>
    <property type="molecule type" value="Genomic_DNA"/>
</dbReference>
<evidence type="ECO:0000256" key="1">
    <source>
        <dbReference type="ARBA" id="ARBA00004236"/>
    </source>
</evidence>
<evidence type="ECO:0000256" key="6">
    <source>
        <dbReference type="ARBA" id="ARBA00022737"/>
    </source>
</evidence>
<dbReference type="PANTHER" id="PTHR35008">
    <property type="entry name" value="BLL4482 PROTEIN-RELATED"/>
    <property type="match status" value="1"/>
</dbReference>
<evidence type="ECO:0000256" key="7">
    <source>
        <dbReference type="ARBA" id="ARBA00023004"/>
    </source>
</evidence>
<keyword evidence="12" id="KW-1185">Reference proteome</keyword>